<dbReference type="Proteomes" id="UP000299102">
    <property type="component" value="Unassembled WGS sequence"/>
</dbReference>
<sequence>MSRTKLSVFNLAAPLQQGRVRIFTSQHVAANANKFSVRGHVLRGRAHVEAASQMIVAYRSSAGPSGRRRAGRVPLDGAAVSGGGLGAASPATCHLAPAESVESTALNLKLR</sequence>
<dbReference type="AlphaFoldDB" id="A0A4C1TTK2"/>
<evidence type="ECO:0000313" key="2">
    <source>
        <dbReference type="Proteomes" id="UP000299102"/>
    </source>
</evidence>
<evidence type="ECO:0000313" key="1">
    <source>
        <dbReference type="EMBL" id="GBP17352.1"/>
    </source>
</evidence>
<proteinExistence type="predicted"/>
<organism evidence="1 2">
    <name type="scientific">Eumeta variegata</name>
    <name type="common">Bagworm moth</name>
    <name type="synonym">Eumeta japonica</name>
    <dbReference type="NCBI Taxonomy" id="151549"/>
    <lineage>
        <taxon>Eukaryota</taxon>
        <taxon>Metazoa</taxon>
        <taxon>Ecdysozoa</taxon>
        <taxon>Arthropoda</taxon>
        <taxon>Hexapoda</taxon>
        <taxon>Insecta</taxon>
        <taxon>Pterygota</taxon>
        <taxon>Neoptera</taxon>
        <taxon>Endopterygota</taxon>
        <taxon>Lepidoptera</taxon>
        <taxon>Glossata</taxon>
        <taxon>Ditrysia</taxon>
        <taxon>Tineoidea</taxon>
        <taxon>Psychidae</taxon>
        <taxon>Oiketicinae</taxon>
        <taxon>Eumeta</taxon>
    </lineage>
</organism>
<dbReference type="EMBL" id="BGZK01000086">
    <property type="protein sequence ID" value="GBP17352.1"/>
    <property type="molecule type" value="Genomic_DNA"/>
</dbReference>
<accession>A0A4C1TTK2</accession>
<keyword evidence="2" id="KW-1185">Reference proteome</keyword>
<reference evidence="1 2" key="1">
    <citation type="journal article" date="2019" name="Commun. Biol.">
        <title>The bagworm genome reveals a unique fibroin gene that provides high tensile strength.</title>
        <authorList>
            <person name="Kono N."/>
            <person name="Nakamura H."/>
            <person name="Ohtoshi R."/>
            <person name="Tomita M."/>
            <person name="Numata K."/>
            <person name="Arakawa K."/>
        </authorList>
    </citation>
    <scope>NUCLEOTIDE SEQUENCE [LARGE SCALE GENOMIC DNA]</scope>
</reference>
<protein>
    <submittedName>
        <fullName evidence="1">Uncharacterized protein</fullName>
    </submittedName>
</protein>
<comment type="caution">
    <text evidence="1">The sequence shown here is derived from an EMBL/GenBank/DDBJ whole genome shotgun (WGS) entry which is preliminary data.</text>
</comment>
<gene>
    <name evidence="1" type="ORF">EVAR_17835_1</name>
</gene>
<name>A0A4C1TTK2_EUMVA</name>